<dbReference type="PANTHER" id="PTHR43022:SF1">
    <property type="entry name" value="PROTEIN SMF"/>
    <property type="match status" value="1"/>
</dbReference>
<reference evidence="4 5" key="1">
    <citation type="journal article" date="2012" name="J. Bacteriol.">
        <title>Genome Sequence of n-Alkane-Degrading Hydrocarboniphaga effusa Strain AP103T (ATCC BAA-332T).</title>
        <authorList>
            <person name="Chang H.K."/>
            <person name="Zylstra G.J."/>
            <person name="Chae J.C."/>
        </authorList>
    </citation>
    <scope>NUCLEOTIDE SEQUENCE [LARGE SCALE GENOMIC DNA]</scope>
    <source>
        <strain evidence="4 5">AP103</strain>
    </source>
</reference>
<dbReference type="RefSeq" id="WP_007184761.1">
    <property type="nucleotide sequence ID" value="NZ_AKGD01000001.1"/>
</dbReference>
<dbReference type="InterPro" id="IPR036388">
    <property type="entry name" value="WH-like_DNA-bd_sf"/>
</dbReference>
<dbReference type="OrthoDB" id="9785707at2"/>
<dbReference type="Pfam" id="PF02481">
    <property type="entry name" value="DNA_processg_A"/>
    <property type="match status" value="1"/>
</dbReference>
<evidence type="ECO:0000259" key="3">
    <source>
        <dbReference type="Pfam" id="PF17782"/>
    </source>
</evidence>
<dbReference type="PATRIC" id="fig|1172194.4.peg.1753"/>
<proteinExistence type="inferred from homology"/>
<comment type="caution">
    <text evidence="4">The sequence shown here is derived from an EMBL/GenBank/DDBJ whole genome shotgun (WGS) entry which is preliminary data.</text>
</comment>
<dbReference type="NCBIfam" id="TIGR00732">
    <property type="entry name" value="dprA"/>
    <property type="match status" value="1"/>
</dbReference>
<dbReference type="InterPro" id="IPR041614">
    <property type="entry name" value="DprA_WH"/>
</dbReference>
<gene>
    <name evidence="4" type="ORF">WQQ_18120</name>
</gene>
<dbReference type="STRING" id="1172194.WQQ_18120"/>
<dbReference type="PANTHER" id="PTHR43022">
    <property type="entry name" value="PROTEIN SMF"/>
    <property type="match status" value="1"/>
</dbReference>
<dbReference type="Proteomes" id="UP000003704">
    <property type="component" value="Unassembled WGS sequence"/>
</dbReference>
<evidence type="ECO:0000313" key="4">
    <source>
        <dbReference type="EMBL" id="EIT71675.1"/>
    </source>
</evidence>
<feature type="domain" description="DprA winged helix" evidence="3">
    <location>
        <begin position="341"/>
        <end position="390"/>
    </location>
</feature>
<dbReference type="Gene3D" id="3.40.50.450">
    <property type="match status" value="1"/>
</dbReference>
<sequence>MTDALSTADQRAWLQLLHSPLGTPEIRRLVDAFGSADAAIGAGRRGWKRLSLSGAEQSALETPDEARLERDLAWLAGSGHELLAYTDKRYPQRLREIGASPPALFCIGDVGLLDAPQLAIVGARSATAAGLENAQAFAEALASRGLVITSGLALGIDGAAHRGALAAGGGTIAVCGTGLDRVYPAQHRDLAHAIAGHGLLISEFLPGTPPKAEHFPRRNRLISGLALGVLVVEAARESGSLITARLAADQGREVFAIPGSIHNPLARGCHQLIRQGAKLVETVDDVFVELAGVLGSLLEHPDTEPKVGESKPFQLSIQTGNHALTNTLSDEISDRNAPIDTEPAHDLRVLLQALDDAPTAVDQLTERLGWSAERIGSALLEGELTGRLASDSVGRIMRLRQTSP</sequence>
<dbReference type="GO" id="GO:0009294">
    <property type="term" value="P:DNA-mediated transformation"/>
    <property type="evidence" value="ECO:0007669"/>
    <property type="project" value="InterPro"/>
</dbReference>
<dbReference type="Gene3D" id="1.10.10.10">
    <property type="entry name" value="Winged helix-like DNA-binding domain superfamily/Winged helix DNA-binding domain"/>
    <property type="match status" value="1"/>
</dbReference>
<dbReference type="InterPro" id="IPR057666">
    <property type="entry name" value="DrpA_SLOG"/>
</dbReference>
<dbReference type="Pfam" id="PF17782">
    <property type="entry name" value="WHD_DprA"/>
    <property type="match status" value="1"/>
</dbReference>
<organism evidence="4 5">
    <name type="scientific">Hydrocarboniphaga effusa AP103</name>
    <dbReference type="NCBI Taxonomy" id="1172194"/>
    <lineage>
        <taxon>Bacteria</taxon>
        <taxon>Pseudomonadati</taxon>
        <taxon>Pseudomonadota</taxon>
        <taxon>Gammaproteobacteria</taxon>
        <taxon>Nevskiales</taxon>
        <taxon>Nevskiaceae</taxon>
        <taxon>Hydrocarboniphaga</taxon>
    </lineage>
</organism>
<protein>
    <submittedName>
        <fullName evidence="4">Uncharacterized protein</fullName>
    </submittedName>
</protein>
<accession>I8TCK3</accession>
<comment type="similarity">
    <text evidence="1">Belongs to the DprA/Smf family.</text>
</comment>
<dbReference type="AlphaFoldDB" id="I8TCK3"/>
<dbReference type="InterPro" id="IPR003488">
    <property type="entry name" value="DprA"/>
</dbReference>
<dbReference type="SUPFAM" id="SSF102405">
    <property type="entry name" value="MCP/YpsA-like"/>
    <property type="match status" value="1"/>
</dbReference>
<evidence type="ECO:0000313" key="5">
    <source>
        <dbReference type="Proteomes" id="UP000003704"/>
    </source>
</evidence>
<evidence type="ECO:0000256" key="1">
    <source>
        <dbReference type="ARBA" id="ARBA00006525"/>
    </source>
</evidence>
<feature type="domain" description="Smf/DprA SLOG" evidence="2">
    <location>
        <begin position="82"/>
        <end position="290"/>
    </location>
</feature>
<evidence type="ECO:0000259" key="2">
    <source>
        <dbReference type="Pfam" id="PF02481"/>
    </source>
</evidence>
<dbReference type="EMBL" id="AKGD01000001">
    <property type="protein sequence ID" value="EIT71675.1"/>
    <property type="molecule type" value="Genomic_DNA"/>
</dbReference>
<name>I8TCK3_9GAMM</name>
<keyword evidence="5" id="KW-1185">Reference proteome</keyword>